<dbReference type="InterPro" id="IPR005135">
    <property type="entry name" value="Endo/exonuclease/phosphatase"/>
</dbReference>
<dbReference type="GO" id="GO:0003676">
    <property type="term" value="F:nucleic acid binding"/>
    <property type="evidence" value="ECO:0007669"/>
    <property type="project" value="InterPro"/>
</dbReference>
<dbReference type="EMBL" id="GAMC01011524">
    <property type="protein sequence ID" value="JAB95031.1"/>
    <property type="molecule type" value="mRNA"/>
</dbReference>
<dbReference type="InterPro" id="IPR052560">
    <property type="entry name" value="RdDP_mobile_element"/>
</dbReference>
<feature type="domain" description="Reverse transcriptase" evidence="1">
    <location>
        <begin position="479"/>
        <end position="751"/>
    </location>
</feature>
<dbReference type="InterPro" id="IPR002156">
    <property type="entry name" value="RNaseH_domain"/>
</dbReference>
<gene>
    <name evidence="3" type="primary">RTXE</name>
</gene>
<dbReference type="Pfam" id="PF00075">
    <property type="entry name" value="RNase_H"/>
    <property type="match status" value="1"/>
</dbReference>
<dbReference type="InterPro" id="IPR036397">
    <property type="entry name" value="RNaseH_sf"/>
</dbReference>
<dbReference type="SUPFAM" id="SSF56672">
    <property type="entry name" value="DNA/RNA polymerases"/>
    <property type="match status" value="1"/>
</dbReference>
<sequence length="1227" mass="139103">MNVLQWNIHGLLNNYPELNILIKECNPDVIALQETHIPANKSIFAPNKYSSFFHNNPNNNHCKQGVAIFIKKSIQHKHIPVSSNIQTLAIELDIGFRLTIISCYIPPDQNFTTREILNILNIFATPIIFVGDVNAWSPLWGSTSTNKRGEIFEDIILSKSLIVLNDGAPTHFSTHKTFTNPDITFSSASIAPKLTTRTLDELHNSDHFPILTTISKPSINKLKPRAKFLIEKADWQKFSVIAINTSHQTPVSNNINAEAAAIKRIIRTAAHIAIPQSRPKISSAKLPYWNNLLSSLRNSKQSAWKEYKRNRTDDNLVKFKKANSIFRREFKERKRKAFKKLTANISPSSNAKKVWSDIKMLTSSDNRRHISFIHSTGGPIYEPVGIAEIFASTWSTDSHDSNFHSIFNSLKYNSISDAYTNMFPAAEAIYVDSPISIKEFDVTLSSMRGKTPGSDNITYTLLKRLPYSARLRLIDLYNLILDQGVFPQEWKIATVLPILKPSKSSSSIASYRPISLLSCLSKVFEKIISRRLLWYSEKNSLNNPHQFAFQKGLNVLDPLLIFEHYASMALSSGNHVSVLSLDFEKAYDRIGSHVILSELKRWKVGSKIFNVIKSFLGNRKFFVRVNNRHSKIAPLFNGIPQGSPLSVVLFSIAFHKISSIISSFSDVEHFIYADDIVIFSKVKDLTVIRTIFLKILTDLINWSHGSGAKLSVNKSSFFHICRKRRCTPPSLSLNDISVPNTDTLKILGIIFDKKLTFKQHCKFIRISLFYKLNIIKFLSSKHSFVSISTLINLTRVLLLAKIDFGLAIYGHCAKKHLQLLQSPYHTAVRRSIRAFPTSPIKAILAEAGLPEIQDRVLHNTMMLIKKILNCRNEYLFSFVQSSQQQKNCAKRPSTIARILSYIEQLGIISKPTLKQVISLPLSHLPDSVLISDLLRHPKENTSACVYRQLYLEATEFLRTDWEFLFTDGSRYDTSTSFAVANELGVTIIVGALPNYCSVYTAESAALLEAVRFASTNVKKYVICSDSKSTIDAVFNNTSDSYITSSIRDILWQNKNSIKIMWVPGHVGIKGNEYADQRAKAGGSEPIHLFDYIIEKDIKKLVTSHLQTWFSSKWIGYQHHYKNFNFDGTKPLYPSSISCNKIRTFVRLRIGHTVFSHSHLLKGTDKPPCPFCGSNQITVTHILDDCVELNVIRNILFKCNKPSELLKKTDENNINIIHKFFLARKLIV</sequence>
<dbReference type="CDD" id="cd01650">
    <property type="entry name" value="RT_nLTR_like"/>
    <property type="match status" value="1"/>
</dbReference>
<evidence type="ECO:0000259" key="1">
    <source>
        <dbReference type="PROSITE" id="PS50878"/>
    </source>
</evidence>
<reference evidence="3" key="2">
    <citation type="journal article" date="2014" name="BMC Genomics">
        <title>A genomic perspective to assessing quality of mass-reared SIT flies used in Mediterranean fruit fly (Ceratitis capitata) eradication in California.</title>
        <authorList>
            <person name="Calla B."/>
            <person name="Hall B."/>
            <person name="Hou S."/>
            <person name="Geib S.M."/>
        </authorList>
    </citation>
    <scope>NUCLEOTIDE SEQUENCE</scope>
</reference>
<evidence type="ECO:0000259" key="2">
    <source>
        <dbReference type="PROSITE" id="PS50879"/>
    </source>
</evidence>
<dbReference type="PROSITE" id="PS50879">
    <property type="entry name" value="RNASE_H_1"/>
    <property type="match status" value="1"/>
</dbReference>
<protein>
    <submittedName>
        <fullName evidence="3">Putative RNA-directed DNA polymerase from transposon X-element</fullName>
    </submittedName>
</protein>
<dbReference type="Gene3D" id="3.60.10.10">
    <property type="entry name" value="Endonuclease/exonuclease/phosphatase"/>
    <property type="match status" value="1"/>
</dbReference>
<dbReference type="Pfam" id="PF00078">
    <property type="entry name" value="RVT_1"/>
    <property type="match status" value="1"/>
</dbReference>
<evidence type="ECO:0000313" key="3">
    <source>
        <dbReference type="EMBL" id="JAB95031.1"/>
    </source>
</evidence>
<dbReference type="GO" id="GO:0042575">
    <property type="term" value="C:DNA polymerase complex"/>
    <property type="evidence" value="ECO:0007669"/>
    <property type="project" value="UniProtKB-ARBA"/>
</dbReference>
<dbReference type="SUPFAM" id="SSF53098">
    <property type="entry name" value="Ribonuclease H-like"/>
    <property type="match status" value="1"/>
</dbReference>
<name>W8BNQ0_CERCA</name>
<dbReference type="InterPro" id="IPR000477">
    <property type="entry name" value="RT_dom"/>
</dbReference>
<dbReference type="InterPro" id="IPR043502">
    <property type="entry name" value="DNA/RNA_pol_sf"/>
</dbReference>
<dbReference type="GO" id="GO:0004523">
    <property type="term" value="F:RNA-DNA hybrid ribonuclease activity"/>
    <property type="evidence" value="ECO:0007669"/>
    <property type="project" value="InterPro"/>
</dbReference>
<dbReference type="GO" id="GO:0003964">
    <property type="term" value="F:RNA-directed DNA polymerase activity"/>
    <property type="evidence" value="ECO:0007669"/>
    <property type="project" value="UniProtKB-KW"/>
</dbReference>
<dbReference type="AlphaFoldDB" id="W8BNQ0"/>
<keyword evidence="3" id="KW-0548">Nucleotidyltransferase</keyword>
<dbReference type="InterPro" id="IPR012337">
    <property type="entry name" value="RNaseH-like_sf"/>
</dbReference>
<dbReference type="PROSITE" id="PS50878">
    <property type="entry name" value="RT_POL"/>
    <property type="match status" value="1"/>
</dbReference>
<keyword evidence="3" id="KW-0808">Transferase</keyword>
<dbReference type="InterPro" id="IPR036691">
    <property type="entry name" value="Endo/exonu/phosph_ase_sf"/>
</dbReference>
<dbReference type="Pfam" id="PF14529">
    <property type="entry name" value="Exo_endo_phos_2"/>
    <property type="match status" value="1"/>
</dbReference>
<organism evidence="3">
    <name type="scientific">Ceratitis capitata</name>
    <name type="common">Mediterranean fruit fly</name>
    <name type="synonym">Tephritis capitata</name>
    <dbReference type="NCBI Taxonomy" id="7213"/>
    <lineage>
        <taxon>Eukaryota</taxon>
        <taxon>Metazoa</taxon>
        <taxon>Ecdysozoa</taxon>
        <taxon>Arthropoda</taxon>
        <taxon>Hexapoda</taxon>
        <taxon>Insecta</taxon>
        <taxon>Pterygota</taxon>
        <taxon>Neoptera</taxon>
        <taxon>Endopterygota</taxon>
        <taxon>Diptera</taxon>
        <taxon>Brachycera</taxon>
        <taxon>Muscomorpha</taxon>
        <taxon>Tephritoidea</taxon>
        <taxon>Tephritidae</taxon>
        <taxon>Ceratitis</taxon>
        <taxon>Ceratitis</taxon>
    </lineage>
</organism>
<reference evidence="3" key="1">
    <citation type="submission" date="2013-07" db="EMBL/GenBank/DDBJ databases">
        <authorList>
            <person name="Geib S."/>
        </authorList>
    </citation>
    <scope>NUCLEOTIDE SEQUENCE</scope>
</reference>
<dbReference type="Gene3D" id="3.30.420.10">
    <property type="entry name" value="Ribonuclease H-like superfamily/Ribonuclease H"/>
    <property type="match status" value="1"/>
</dbReference>
<dbReference type="SUPFAM" id="SSF56219">
    <property type="entry name" value="DNase I-like"/>
    <property type="match status" value="1"/>
</dbReference>
<keyword evidence="3" id="KW-0695">RNA-directed DNA polymerase</keyword>
<dbReference type="OrthoDB" id="6497161at2759"/>
<feature type="domain" description="RNase H type-1" evidence="2">
    <location>
        <begin position="958"/>
        <end position="1083"/>
    </location>
</feature>
<dbReference type="CDD" id="cd09276">
    <property type="entry name" value="Rnase_HI_RT_non_LTR"/>
    <property type="match status" value="1"/>
</dbReference>
<accession>W8BNQ0</accession>
<dbReference type="PANTHER" id="PTHR36688">
    <property type="entry name" value="ENDO/EXONUCLEASE/PHOSPHATASE DOMAIN-CONTAINING PROTEIN"/>
    <property type="match status" value="1"/>
</dbReference>
<proteinExistence type="evidence at transcript level"/>
<dbReference type="PANTHER" id="PTHR36688:SF2">
    <property type="entry name" value="ENDONUCLEASE_EXONUCLEASE_PHOSPHATASE DOMAIN-CONTAINING PROTEIN"/>
    <property type="match status" value="1"/>
</dbReference>